<evidence type="ECO:0000313" key="1">
    <source>
        <dbReference type="EMBL" id="AQG78066.1"/>
    </source>
</evidence>
<dbReference type="RefSeq" id="WP_077129490.1">
    <property type="nucleotide sequence ID" value="NZ_CP014263.1"/>
</dbReference>
<accession>A0A1P9WRR1</accession>
<gene>
    <name evidence="1" type="ORF">AWR27_01085</name>
</gene>
<name>A0A1P9WRR1_9BACT</name>
<dbReference type="EMBL" id="CP014263">
    <property type="protein sequence ID" value="AQG78066.1"/>
    <property type="molecule type" value="Genomic_DNA"/>
</dbReference>
<dbReference type="Pfam" id="PF20126">
    <property type="entry name" value="TumE"/>
    <property type="match status" value="1"/>
</dbReference>
<dbReference type="Proteomes" id="UP000187941">
    <property type="component" value="Chromosome"/>
</dbReference>
<evidence type="ECO:0000313" key="2">
    <source>
        <dbReference type="Proteomes" id="UP000187941"/>
    </source>
</evidence>
<organism evidence="1 2">
    <name type="scientific">Spirosoma montaniterrae</name>
    <dbReference type="NCBI Taxonomy" id="1178516"/>
    <lineage>
        <taxon>Bacteria</taxon>
        <taxon>Pseudomonadati</taxon>
        <taxon>Bacteroidota</taxon>
        <taxon>Cytophagia</taxon>
        <taxon>Cytophagales</taxon>
        <taxon>Cytophagaceae</taxon>
        <taxon>Spirosoma</taxon>
    </lineage>
</organism>
<protein>
    <submittedName>
        <fullName evidence="1">Uncharacterized protein</fullName>
    </submittedName>
</protein>
<dbReference type="STRING" id="1178516.AWR27_01085"/>
<dbReference type="KEGG" id="smon:AWR27_01085"/>
<proteinExistence type="predicted"/>
<sequence>MTESIHWLHHHSLVSDYDVLDFYDFDGAAHLKLRIVLTDGSLLFTKEYTDEVKHSYAYHWQTADAIWLMRWDNVPHFPKLASFPHHKHDYRGGAEVVVESYSVTLSDVLEFIATELQLPQP</sequence>
<reference evidence="1 2" key="1">
    <citation type="submission" date="2016-01" db="EMBL/GenBank/DDBJ databases">
        <authorList>
            <person name="Oliw E.H."/>
        </authorList>
    </citation>
    <scope>NUCLEOTIDE SEQUENCE [LARGE SCALE GENOMIC DNA]</scope>
    <source>
        <strain evidence="1 2">DY10</strain>
    </source>
</reference>
<dbReference type="OrthoDB" id="572460at2"/>
<dbReference type="AlphaFoldDB" id="A0A1P9WRR1"/>
<dbReference type="InterPro" id="IPR045397">
    <property type="entry name" value="TumE-like"/>
</dbReference>
<keyword evidence="2" id="KW-1185">Reference proteome</keyword>